<keyword evidence="6 7" id="KW-0472">Membrane</keyword>
<dbReference type="CDD" id="cd06261">
    <property type="entry name" value="TM_PBP2"/>
    <property type="match status" value="1"/>
</dbReference>
<evidence type="ECO:0000256" key="5">
    <source>
        <dbReference type="ARBA" id="ARBA00022989"/>
    </source>
</evidence>
<comment type="subcellular location">
    <subcellularLocation>
        <location evidence="1 7">Cell membrane</location>
        <topology evidence="1 7">Multi-pass membrane protein</topology>
    </subcellularLocation>
</comment>
<sequence length="312" mass="33674">MSLRFILGKLLRAFLTLLLAVTFVFIVLRMSGDPVSQMLPDDTPASVVAAYRQMWGLDRPLPEQYARYVAGILHGDFGFSFRDNRPALDVVLERVPLSLELGLTALALTIVLGIGGGILAALKRGTSVDHATMAFTIMGHSMPNFFLGILLILAFAMTWRILPSSGTGSWRHLVMPAVTLGTSYAATVARFTRSSLLEVLHQPFMRTARAKGVPFRRRILGHALPNAGIPIVTVVGLRLGALIGAAVVVEPVFAWPGVGQLLVSAVAFRDLAIVQTIVLLIAFTMVVVNFLVDLTYGWLDPRIGMVSGEAAA</sequence>
<feature type="transmembrane region" description="Helical" evidence="7">
    <location>
        <begin position="273"/>
        <end position="292"/>
    </location>
</feature>
<keyword evidence="3" id="KW-1003">Cell membrane</keyword>
<name>A0A4Y8RK25_9HYPH</name>
<dbReference type="SUPFAM" id="SSF161098">
    <property type="entry name" value="MetI-like"/>
    <property type="match status" value="1"/>
</dbReference>
<dbReference type="PANTHER" id="PTHR43163">
    <property type="entry name" value="DIPEPTIDE TRANSPORT SYSTEM PERMEASE PROTEIN DPPB-RELATED"/>
    <property type="match status" value="1"/>
</dbReference>
<gene>
    <name evidence="9" type="ORF">E3C22_11865</name>
</gene>
<dbReference type="Pfam" id="PF00528">
    <property type="entry name" value="BPD_transp_1"/>
    <property type="match status" value="1"/>
</dbReference>
<dbReference type="PROSITE" id="PS50928">
    <property type="entry name" value="ABC_TM1"/>
    <property type="match status" value="1"/>
</dbReference>
<protein>
    <submittedName>
        <fullName evidence="9">ABC transporter permease</fullName>
    </submittedName>
</protein>
<evidence type="ECO:0000313" key="10">
    <source>
        <dbReference type="Proteomes" id="UP000298179"/>
    </source>
</evidence>
<dbReference type="Proteomes" id="UP000298179">
    <property type="component" value="Unassembled WGS sequence"/>
</dbReference>
<feature type="transmembrane region" description="Helical" evidence="7">
    <location>
        <begin position="143"/>
        <end position="162"/>
    </location>
</feature>
<feature type="transmembrane region" description="Helical" evidence="7">
    <location>
        <begin position="227"/>
        <end position="253"/>
    </location>
</feature>
<evidence type="ECO:0000313" key="9">
    <source>
        <dbReference type="EMBL" id="TFF23127.1"/>
    </source>
</evidence>
<feature type="transmembrane region" description="Helical" evidence="7">
    <location>
        <begin position="101"/>
        <end position="122"/>
    </location>
</feature>
<dbReference type="AlphaFoldDB" id="A0A4Y8RK25"/>
<dbReference type="Pfam" id="PF19300">
    <property type="entry name" value="BPD_transp_1_N"/>
    <property type="match status" value="1"/>
</dbReference>
<evidence type="ECO:0000256" key="3">
    <source>
        <dbReference type="ARBA" id="ARBA00022475"/>
    </source>
</evidence>
<evidence type="ECO:0000256" key="6">
    <source>
        <dbReference type="ARBA" id="ARBA00023136"/>
    </source>
</evidence>
<dbReference type="InterPro" id="IPR035906">
    <property type="entry name" value="MetI-like_sf"/>
</dbReference>
<comment type="caution">
    <text evidence="9">The sequence shown here is derived from an EMBL/GenBank/DDBJ whole genome shotgun (WGS) entry which is preliminary data.</text>
</comment>
<organism evidence="9 10">
    <name type="scientific">Jiella endophytica</name>
    <dbReference type="NCBI Taxonomy" id="2558362"/>
    <lineage>
        <taxon>Bacteria</taxon>
        <taxon>Pseudomonadati</taxon>
        <taxon>Pseudomonadota</taxon>
        <taxon>Alphaproteobacteria</taxon>
        <taxon>Hyphomicrobiales</taxon>
        <taxon>Aurantimonadaceae</taxon>
        <taxon>Jiella</taxon>
    </lineage>
</organism>
<proteinExistence type="inferred from homology"/>
<keyword evidence="2 7" id="KW-0813">Transport</keyword>
<dbReference type="InterPro" id="IPR045621">
    <property type="entry name" value="BPD_transp_1_N"/>
</dbReference>
<feature type="transmembrane region" description="Helical" evidence="7">
    <location>
        <begin position="12"/>
        <end position="31"/>
    </location>
</feature>
<feature type="domain" description="ABC transmembrane type-1" evidence="8">
    <location>
        <begin position="95"/>
        <end position="292"/>
    </location>
</feature>
<keyword evidence="4 7" id="KW-0812">Transmembrane</keyword>
<feature type="transmembrane region" description="Helical" evidence="7">
    <location>
        <begin position="174"/>
        <end position="192"/>
    </location>
</feature>
<dbReference type="PANTHER" id="PTHR43163:SF6">
    <property type="entry name" value="DIPEPTIDE TRANSPORT SYSTEM PERMEASE PROTEIN DPPB-RELATED"/>
    <property type="match status" value="1"/>
</dbReference>
<keyword evidence="5 7" id="KW-1133">Transmembrane helix</keyword>
<evidence type="ECO:0000256" key="7">
    <source>
        <dbReference type="RuleBase" id="RU363032"/>
    </source>
</evidence>
<evidence type="ECO:0000256" key="1">
    <source>
        <dbReference type="ARBA" id="ARBA00004651"/>
    </source>
</evidence>
<keyword evidence="10" id="KW-1185">Reference proteome</keyword>
<dbReference type="OrthoDB" id="9805855at2"/>
<evidence type="ECO:0000256" key="4">
    <source>
        <dbReference type="ARBA" id="ARBA00022692"/>
    </source>
</evidence>
<reference evidence="9 10" key="1">
    <citation type="submission" date="2019-03" db="EMBL/GenBank/DDBJ databases">
        <title>Jiella endophytica sp. nov., a novel endophytic bacterium isolated from root of Ficus microcarpa Linn. f.</title>
        <authorList>
            <person name="Tuo L."/>
        </authorList>
    </citation>
    <scope>NUCLEOTIDE SEQUENCE [LARGE SCALE GENOMIC DNA]</scope>
    <source>
        <strain evidence="9 10">CBS5Q-3</strain>
    </source>
</reference>
<dbReference type="Gene3D" id="1.10.3720.10">
    <property type="entry name" value="MetI-like"/>
    <property type="match status" value="1"/>
</dbReference>
<evidence type="ECO:0000259" key="8">
    <source>
        <dbReference type="PROSITE" id="PS50928"/>
    </source>
</evidence>
<dbReference type="RefSeq" id="WP_134762232.1">
    <property type="nucleotide sequence ID" value="NZ_SOZD01000003.1"/>
</dbReference>
<dbReference type="EMBL" id="SOZD01000003">
    <property type="protein sequence ID" value="TFF23127.1"/>
    <property type="molecule type" value="Genomic_DNA"/>
</dbReference>
<dbReference type="GO" id="GO:0005886">
    <property type="term" value="C:plasma membrane"/>
    <property type="evidence" value="ECO:0007669"/>
    <property type="project" value="UniProtKB-SubCell"/>
</dbReference>
<accession>A0A4Y8RK25</accession>
<evidence type="ECO:0000256" key="2">
    <source>
        <dbReference type="ARBA" id="ARBA00022448"/>
    </source>
</evidence>
<dbReference type="InterPro" id="IPR000515">
    <property type="entry name" value="MetI-like"/>
</dbReference>
<dbReference type="GO" id="GO:0071916">
    <property type="term" value="F:dipeptide transmembrane transporter activity"/>
    <property type="evidence" value="ECO:0007669"/>
    <property type="project" value="TreeGrafter"/>
</dbReference>
<comment type="similarity">
    <text evidence="7">Belongs to the binding-protein-dependent transport system permease family.</text>
</comment>